<organism evidence="2 3">
    <name type="scientific">Falsiroseomonas algicola</name>
    <dbReference type="NCBI Taxonomy" id="2716930"/>
    <lineage>
        <taxon>Bacteria</taxon>
        <taxon>Pseudomonadati</taxon>
        <taxon>Pseudomonadota</taxon>
        <taxon>Alphaproteobacteria</taxon>
        <taxon>Acetobacterales</taxon>
        <taxon>Roseomonadaceae</taxon>
        <taxon>Falsiroseomonas</taxon>
    </lineage>
</organism>
<dbReference type="PROSITE" id="PS51257">
    <property type="entry name" value="PROKAR_LIPOPROTEIN"/>
    <property type="match status" value="1"/>
</dbReference>
<evidence type="ECO:0008006" key="4">
    <source>
        <dbReference type="Google" id="ProtNLM"/>
    </source>
</evidence>
<sequence length="127" mass="13473">MVRRRALGTLAVAALMLGACTPQQPQQVVVVQRPAAQACDTSFVVVNNSSATVERLYFSHSSLGGWGADQLGQNVLPPGRNVSYRAANAGNYDFRVVWTNGRAAEVRGVNICRASRITVTNGGLLAS</sequence>
<feature type="chain" id="PRO_5026761998" description="Lipoprotein" evidence="1">
    <location>
        <begin position="26"/>
        <end position="127"/>
    </location>
</feature>
<dbReference type="Proteomes" id="UP000475385">
    <property type="component" value="Unassembled WGS sequence"/>
</dbReference>
<protein>
    <recommendedName>
        <fullName evidence="4">Lipoprotein</fullName>
    </recommendedName>
</protein>
<accession>A0A6M1LQY9</accession>
<evidence type="ECO:0000313" key="3">
    <source>
        <dbReference type="Proteomes" id="UP000475385"/>
    </source>
</evidence>
<dbReference type="EMBL" id="JAAIKB010000010">
    <property type="protein sequence ID" value="NGM22637.1"/>
    <property type="molecule type" value="Genomic_DNA"/>
</dbReference>
<evidence type="ECO:0000313" key="2">
    <source>
        <dbReference type="EMBL" id="NGM22637.1"/>
    </source>
</evidence>
<dbReference type="AlphaFoldDB" id="A0A6M1LQY9"/>
<gene>
    <name evidence="2" type="ORF">G3576_21670</name>
</gene>
<dbReference type="RefSeq" id="WP_164696535.1">
    <property type="nucleotide sequence ID" value="NZ_JAAIKB010000010.1"/>
</dbReference>
<name>A0A6M1LQY9_9PROT</name>
<comment type="caution">
    <text evidence="2">The sequence shown here is derived from an EMBL/GenBank/DDBJ whole genome shotgun (WGS) entry which is preliminary data.</text>
</comment>
<reference evidence="2 3" key="1">
    <citation type="submission" date="2020-03" db="EMBL/GenBank/DDBJ databases">
        <title>Roseomonas stagni sp. nov., isolated from pond water in Japan.</title>
        <authorList>
            <person name="Furuhata K."/>
            <person name="Miyamoto H."/>
            <person name="Goto K."/>
        </authorList>
    </citation>
    <scope>NUCLEOTIDE SEQUENCE [LARGE SCALE GENOMIC DNA]</scope>
    <source>
        <strain evidence="2 3">PeD5</strain>
    </source>
</reference>
<feature type="signal peptide" evidence="1">
    <location>
        <begin position="1"/>
        <end position="25"/>
    </location>
</feature>
<keyword evidence="1" id="KW-0732">Signal</keyword>
<evidence type="ECO:0000256" key="1">
    <source>
        <dbReference type="SAM" id="SignalP"/>
    </source>
</evidence>
<keyword evidence="3" id="KW-1185">Reference proteome</keyword>
<proteinExistence type="predicted"/>